<dbReference type="AlphaFoldDB" id="A0A1I8G6Z2"/>
<evidence type="ECO:0000256" key="1">
    <source>
        <dbReference type="SAM" id="MobiDB-lite"/>
    </source>
</evidence>
<reference evidence="3" key="1">
    <citation type="submission" date="2016-11" db="UniProtKB">
        <authorList>
            <consortium name="WormBaseParasite"/>
        </authorList>
    </citation>
    <scope>IDENTIFICATION</scope>
</reference>
<proteinExistence type="predicted"/>
<protein>
    <submittedName>
        <fullName evidence="3">TORC_N domain-containing protein</fullName>
    </submittedName>
</protein>
<keyword evidence="2" id="KW-1185">Reference proteome</keyword>
<sequence>QAAVAGLAQRQFSLSLEADEFDGKNKYQSSSAGDFAREMTEFNTLKDVQGLRRQASACAKQRNTYQPMLPFSARDRNLYATCSPQRRDLVRANFSPSSPSVTSPNLSGSLADSADKGKQLKLAYFT</sequence>
<accession>A0A1I8G6Z2</accession>
<dbReference type="WBParaSite" id="maker-uti_cns_0000961-snap-gene-0.8-mRNA-1">
    <property type="protein sequence ID" value="maker-uti_cns_0000961-snap-gene-0.8-mRNA-1"/>
    <property type="gene ID" value="maker-uti_cns_0000961-snap-gene-0.8"/>
</dbReference>
<feature type="compositionally biased region" description="Polar residues" evidence="1">
    <location>
        <begin position="94"/>
        <end position="110"/>
    </location>
</feature>
<evidence type="ECO:0000313" key="3">
    <source>
        <dbReference type="WBParaSite" id="maker-uti_cns_0000961-snap-gene-0.8-mRNA-1"/>
    </source>
</evidence>
<feature type="region of interest" description="Disordered" evidence="1">
    <location>
        <begin position="91"/>
        <end position="113"/>
    </location>
</feature>
<name>A0A1I8G6Z2_9PLAT</name>
<evidence type="ECO:0000313" key="2">
    <source>
        <dbReference type="Proteomes" id="UP000095280"/>
    </source>
</evidence>
<organism evidence="2 3">
    <name type="scientific">Macrostomum lignano</name>
    <dbReference type="NCBI Taxonomy" id="282301"/>
    <lineage>
        <taxon>Eukaryota</taxon>
        <taxon>Metazoa</taxon>
        <taxon>Spiralia</taxon>
        <taxon>Lophotrochozoa</taxon>
        <taxon>Platyhelminthes</taxon>
        <taxon>Rhabditophora</taxon>
        <taxon>Macrostomorpha</taxon>
        <taxon>Macrostomida</taxon>
        <taxon>Macrostomidae</taxon>
        <taxon>Macrostomum</taxon>
    </lineage>
</organism>
<dbReference type="Proteomes" id="UP000095280">
    <property type="component" value="Unplaced"/>
</dbReference>